<organism evidence="1 2">
    <name type="scientific">Bradyrhizobium ontarionense</name>
    <dbReference type="NCBI Taxonomy" id="2898149"/>
    <lineage>
        <taxon>Bacteria</taxon>
        <taxon>Pseudomonadati</taxon>
        <taxon>Pseudomonadota</taxon>
        <taxon>Alphaproteobacteria</taxon>
        <taxon>Hyphomicrobiales</taxon>
        <taxon>Nitrobacteraceae</taxon>
        <taxon>Bradyrhizobium</taxon>
    </lineage>
</organism>
<gene>
    <name evidence="1" type="ORF">LQG66_03970</name>
</gene>
<reference evidence="1" key="1">
    <citation type="journal article" date="2024" name="Antonie Van Leeuwenhoek">
        <title>Bradyrhizobium ontarionense sp. nov., a novel bacterial symbiont isolated from Aeschynomene indica (Indian jointvetch), harbours photosynthesis, nitrogen fixation and nitrous oxide (N2O) reductase genes.</title>
        <authorList>
            <person name="Bromfield E.S.P."/>
            <person name="Cloutier S."/>
        </authorList>
    </citation>
    <scope>NUCLEOTIDE SEQUENCE</scope>
    <source>
        <strain evidence="1">A19</strain>
    </source>
</reference>
<evidence type="ECO:0000313" key="1">
    <source>
        <dbReference type="EMBL" id="UFZ05484.1"/>
    </source>
</evidence>
<dbReference type="Pfam" id="PF06252">
    <property type="entry name" value="GemA"/>
    <property type="match status" value="1"/>
</dbReference>
<protein>
    <submittedName>
        <fullName evidence="1">Regulatory protein GemA</fullName>
    </submittedName>
</protein>
<accession>A0ABY3RDH4</accession>
<proteinExistence type="predicted"/>
<evidence type="ECO:0000313" key="2">
    <source>
        <dbReference type="Proteomes" id="UP001431010"/>
    </source>
</evidence>
<keyword evidence="2" id="KW-1185">Reference proteome</keyword>
<dbReference type="Proteomes" id="UP001431010">
    <property type="component" value="Chromosome"/>
</dbReference>
<dbReference type="EMBL" id="CP088156">
    <property type="protein sequence ID" value="UFZ05484.1"/>
    <property type="molecule type" value="Genomic_DNA"/>
</dbReference>
<name>A0ABY3RDH4_9BRAD</name>
<dbReference type="RefSeq" id="WP_231323631.1">
    <property type="nucleotide sequence ID" value="NZ_CP088156.1"/>
</dbReference>
<dbReference type="InterPro" id="IPR009363">
    <property type="entry name" value="Phage_Mu_Gp16"/>
</dbReference>
<sequence>MKLSTERATTSMISTIHVLKAKAAFDDDTYRDFLVRETGKRSAKDLTVREAGRVIDQLRTAAGEPGPAGAVSGLDGAIGTKLRALWIAGWNLGIVRDRTDKAMLSYLQRQTGVSHVRFLQAAGSGSAAIEGLKTWLSRAGGVEWPLQGDDVIDAKRAVLDAQWRKLIELGAVKPIGQAVDPMLDLEAYATRVARCNRWDSLRSEDYDQVAKSLGNKLRAALAKISLTDTVNQEH</sequence>